<feature type="binding site" evidence="5">
    <location>
        <position position="121"/>
    </location>
    <ligand>
        <name>Zn(2+)</name>
        <dbReference type="ChEBI" id="CHEBI:29105"/>
    </ligand>
</feature>
<proteinExistence type="predicted"/>
<comment type="caution">
    <text evidence="9">The sequence shown here is derived from an EMBL/GenBank/DDBJ whole genome shotgun (WGS) entry which is preliminary data.</text>
</comment>
<dbReference type="AlphaFoldDB" id="A0AAE3M5T9"/>
<dbReference type="EMBL" id="JAPDPJ010000034">
    <property type="protein sequence ID" value="MCW3787672.1"/>
    <property type="molecule type" value="Genomic_DNA"/>
</dbReference>
<dbReference type="GO" id="GO:0008270">
    <property type="term" value="F:zinc ion binding"/>
    <property type="evidence" value="ECO:0007669"/>
    <property type="project" value="InterPro"/>
</dbReference>
<dbReference type="CDD" id="cd02208">
    <property type="entry name" value="cupin_RmlC-like"/>
    <property type="match status" value="1"/>
</dbReference>
<evidence type="ECO:0000313" key="10">
    <source>
        <dbReference type="Proteomes" id="UP001209229"/>
    </source>
</evidence>
<feature type="binding site" evidence="5">
    <location>
        <position position="179"/>
    </location>
    <ligand>
        <name>Zn(2+)</name>
        <dbReference type="ChEBI" id="CHEBI:29105"/>
    </ligand>
</feature>
<evidence type="ECO:0000259" key="7">
    <source>
        <dbReference type="Pfam" id="PF20511"/>
    </source>
</evidence>
<feature type="active site" evidence="6">
    <location>
        <position position="199"/>
    </location>
</feature>
<evidence type="ECO:0000256" key="5">
    <source>
        <dbReference type="PIRSR" id="PIRSR036894-1"/>
    </source>
</evidence>
<evidence type="ECO:0000256" key="6">
    <source>
        <dbReference type="PIRSR" id="PIRSR036894-2"/>
    </source>
</evidence>
<dbReference type="Gene3D" id="2.60.120.10">
    <property type="entry name" value="Jelly Rolls"/>
    <property type="match status" value="2"/>
</dbReference>
<dbReference type="InterPro" id="IPR051804">
    <property type="entry name" value="Carb_Metab_Reg_Kinase/Isom"/>
</dbReference>
<gene>
    <name evidence="9" type="ORF">OM075_14445</name>
</gene>
<keyword evidence="10" id="KW-1185">Reference proteome</keyword>
<dbReference type="CDD" id="cd07010">
    <property type="entry name" value="cupin_PMI_type_I_N_bac"/>
    <property type="match status" value="1"/>
</dbReference>
<dbReference type="SUPFAM" id="SSF51182">
    <property type="entry name" value="RmlC-like cupins"/>
    <property type="match status" value="1"/>
</dbReference>
<dbReference type="InterPro" id="IPR046457">
    <property type="entry name" value="PMI_typeI_cat"/>
</dbReference>
<evidence type="ECO:0000256" key="3">
    <source>
        <dbReference type="ARBA" id="ARBA00029741"/>
    </source>
</evidence>
<reference evidence="9" key="1">
    <citation type="submission" date="2022-10" db="EMBL/GenBank/DDBJ databases">
        <authorList>
            <person name="Yu W.X."/>
        </authorList>
    </citation>
    <scope>NUCLEOTIDE SEQUENCE</scope>
    <source>
        <strain evidence="9">AAT</strain>
    </source>
</reference>
<dbReference type="GO" id="GO:0005975">
    <property type="term" value="P:carbohydrate metabolic process"/>
    <property type="evidence" value="ECO:0007669"/>
    <property type="project" value="InterPro"/>
</dbReference>
<comment type="cofactor">
    <cofactor evidence="5">
        <name>Zn(2+)</name>
        <dbReference type="ChEBI" id="CHEBI:29105"/>
    </cofactor>
    <text evidence="5">Binds 1 zinc ion per subunit.</text>
</comment>
<feature type="binding site" evidence="5">
    <location>
        <position position="104"/>
    </location>
    <ligand>
        <name>Zn(2+)</name>
        <dbReference type="ChEBI" id="CHEBI:29105"/>
    </ligand>
</feature>
<accession>A0AAE3M5T9</accession>
<organism evidence="9 10">
    <name type="scientific">Plebeiibacterium sediminum</name>
    <dbReference type="NCBI Taxonomy" id="2992112"/>
    <lineage>
        <taxon>Bacteria</taxon>
        <taxon>Pseudomonadati</taxon>
        <taxon>Bacteroidota</taxon>
        <taxon>Bacteroidia</taxon>
        <taxon>Marinilabiliales</taxon>
        <taxon>Marinilabiliaceae</taxon>
        <taxon>Plebeiibacterium</taxon>
    </lineage>
</organism>
<dbReference type="GO" id="GO:0004476">
    <property type="term" value="F:mannose-6-phosphate isomerase activity"/>
    <property type="evidence" value="ECO:0007669"/>
    <property type="project" value="InterPro"/>
</dbReference>
<dbReference type="InterPro" id="IPR014710">
    <property type="entry name" value="RmlC-like_jellyroll"/>
</dbReference>
<dbReference type="InterPro" id="IPR011051">
    <property type="entry name" value="RmlC_Cupin_sf"/>
</dbReference>
<dbReference type="PANTHER" id="PTHR42742">
    <property type="entry name" value="TRANSCRIPTIONAL REPRESSOR MPRA"/>
    <property type="match status" value="1"/>
</dbReference>
<keyword evidence="9" id="KW-0413">Isomerase</keyword>
<sequence length="325" mass="36854">MSLYPLKFIPQFAEVLWGGIKLNKVLNKDIDTCKSIGESWEISGVKGKVSLISNGKFKGISLDTLIGVYKHEIAGDKVYERYGNEFPLLIKFIDANDALSIQVHPDDALAKERHNSFGKTEMWYVLEAEKGAELISGFNKEVTRDEYIQKLESKDIESILTKHSVKSGDAFFIPAGRVHAIGKGILLAEIQQTSNVTYRLYDFDRKDANGNLRELHTEQAVDAINYTYYKDLKVDYNVKPNEASEVASCQYFTTNILELSESYIKTINVKDSFVIYMCLEGEIEIVYYILEKESLKKGECILIPASLNMVELIPNENSILLEVYI</sequence>
<dbReference type="PANTHER" id="PTHR42742:SF3">
    <property type="entry name" value="FRUCTOKINASE"/>
    <property type="match status" value="1"/>
</dbReference>
<evidence type="ECO:0000313" key="9">
    <source>
        <dbReference type="EMBL" id="MCW3787672.1"/>
    </source>
</evidence>
<evidence type="ECO:0000259" key="8">
    <source>
        <dbReference type="Pfam" id="PF21621"/>
    </source>
</evidence>
<dbReference type="RefSeq" id="WP_301191237.1">
    <property type="nucleotide sequence ID" value="NZ_JAPDPJ010000034.1"/>
</dbReference>
<keyword evidence="2 5" id="KW-0862">Zinc</keyword>
<dbReference type="InterPro" id="IPR014628">
    <property type="entry name" value="Man6P_isomerase_Firm_short"/>
</dbReference>
<name>A0AAE3M5T9_9BACT</name>
<evidence type="ECO:0000256" key="1">
    <source>
        <dbReference type="ARBA" id="ARBA00022723"/>
    </source>
</evidence>
<keyword evidence="1 5" id="KW-0479">Metal-binding</keyword>
<dbReference type="Pfam" id="PF21621">
    <property type="entry name" value="MPI_cupin_dom"/>
    <property type="match status" value="1"/>
</dbReference>
<dbReference type="InterPro" id="IPR049071">
    <property type="entry name" value="MPI_cupin_dom"/>
</dbReference>
<dbReference type="PIRSF" id="PIRSF036894">
    <property type="entry name" value="PMI_Firm_short"/>
    <property type="match status" value="1"/>
</dbReference>
<feature type="domain" description="Mannose-6-phosphate isomerase cupin" evidence="8">
    <location>
        <begin position="248"/>
        <end position="312"/>
    </location>
</feature>
<dbReference type="Proteomes" id="UP001209229">
    <property type="component" value="Unassembled WGS sequence"/>
</dbReference>
<feature type="domain" description="Phosphomannose isomerase type I catalytic" evidence="7">
    <location>
        <begin position="8"/>
        <end position="116"/>
    </location>
</feature>
<evidence type="ECO:0000256" key="2">
    <source>
        <dbReference type="ARBA" id="ARBA00022833"/>
    </source>
</evidence>
<protein>
    <recommendedName>
        <fullName evidence="3">Phosphohexomutase</fullName>
    </recommendedName>
    <alternativeName>
        <fullName evidence="4">Phosphomannose isomerase</fullName>
    </alternativeName>
</protein>
<dbReference type="Pfam" id="PF20511">
    <property type="entry name" value="PMI_typeI_cat"/>
    <property type="match status" value="1"/>
</dbReference>
<evidence type="ECO:0000256" key="4">
    <source>
        <dbReference type="ARBA" id="ARBA00030762"/>
    </source>
</evidence>